<keyword evidence="3" id="KW-1185">Reference proteome</keyword>
<evidence type="ECO:0000313" key="2">
    <source>
        <dbReference type="EMBL" id="KAF4694032.1"/>
    </source>
</evidence>
<feature type="compositionally biased region" description="Gly residues" evidence="1">
    <location>
        <begin position="111"/>
        <end position="125"/>
    </location>
</feature>
<evidence type="ECO:0000256" key="1">
    <source>
        <dbReference type="SAM" id="MobiDB-lite"/>
    </source>
</evidence>
<protein>
    <submittedName>
        <fullName evidence="2">Uncharacterized protein</fullName>
    </submittedName>
</protein>
<evidence type="ECO:0000313" key="3">
    <source>
        <dbReference type="Proteomes" id="UP000553632"/>
    </source>
</evidence>
<name>A0A7J6PDG7_PEROL</name>
<gene>
    <name evidence="2" type="ORF">FOZ63_004096</name>
</gene>
<accession>A0A7J6PDG7</accession>
<dbReference type="AlphaFoldDB" id="A0A7J6PDG7"/>
<reference evidence="2 3" key="1">
    <citation type="submission" date="2020-04" db="EMBL/GenBank/DDBJ databases">
        <title>Perkinsus olseni comparative genomics.</title>
        <authorList>
            <person name="Bogema D.R."/>
        </authorList>
    </citation>
    <scope>NUCLEOTIDE SEQUENCE [LARGE SCALE GENOMIC DNA]</scope>
    <source>
        <strain evidence="2 3">ATCC PRA-207</strain>
    </source>
</reference>
<feature type="region of interest" description="Disordered" evidence="1">
    <location>
        <begin position="1"/>
        <end position="28"/>
    </location>
</feature>
<feature type="region of interest" description="Disordered" evidence="1">
    <location>
        <begin position="111"/>
        <end position="143"/>
    </location>
</feature>
<dbReference type="EMBL" id="JABANO010039309">
    <property type="protein sequence ID" value="KAF4694032.1"/>
    <property type="molecule type" value="Genomic_DNA"/>
</dbReference>
<comment type="caution">
    <text evidence="2">The sequence shown here is derived from an EMBL/GenBank/DDBJ whole genome shotgun (WGS) entry which is preliminary data.</text>
</comment>
<feature type="region of interest" description="Disordered" evidence="1">
    <location>
        <begin position="45"/>
        <end position="84"/>
    </location>
</feature>
<organism evidence="2 3">
    <name type="scientific">Perkinsus olseni</name>
    <name type="common">Perkinsus atlanticus</name>
    <dbReference type="NCBI Taxonomy" id="32597"/>
    <lineage>
        <taxon>Eukaryota</taxon>
        <taxon>Sar</taxon>
        <taxon>Alveolata</taxon>
        <taxon>Perkinsozoa</taxon>
        <taxon>Perkinsea</taxon>
        <taxon>Perkinsida</taxon>
        <taxon>Perkinsidae</taxon>
        <taxon>Perkinsus</taxon>
    </lineage>
</organism>
<dbReference type="Proteomes" id="UP000553632">
    <property type="component" value="Unassembled WGS sequence"/>
</dbReference>
<sequence length="143" mass="14173">MTERRLSEGRPTAAIHGQLRKGEKEQQQTVLPDCRLGLSARGGAEEGVRRGGLDVGVPRTAREGAEAPRGAWKAPGVGRTRGRPRGVVLGVGVISGGGAGRRTTGVAAGGGVAGAGAGGADGAAGAGIPRRDPTLARGGRRLG</sequence>
<proteinExistence type="predicted"/>